<keyword evidence="4" id="KW-1185">Reference proteome</keyword>
<feature type="region of interest" description="Disordered" evidence="1">
    <location>
        <begin position="119"/>
        <end position="170"/>
    </location>
</feature>
<dbReference type="RefSeq" id="WP_137308339.1">
    <property type="nucleotide sequence ID" value="NZ_SZNQ01000001.1"/>
</dbReference>
<protein>
    <submittedName>
        <fullName evidence="3">Uncharacterized protein</fullName>
    </submittedName>
</protein>
<keyword evidence="2" id="KW-1133">Transmembrane helix</keyword>
<dbReference type="OrthoDB" id="4338180at2"/>
<feature type="transmembrane region" description="Helical" evidence="2">
    <location>
        <begin position="96"/>
        <end position="116"/>
    </location>
</feature>
<dbReference type="AlphaFoldDB" id="A0A4U5WJZ0"/>
<proteinExistence type="predicted"/>
<accession>A0A4U5WJZ0</accession>
<name>A0A4U5WJZ0_STRLS</name>
<evidence type="ECO:0000313" key="4">
    <source>
        <dbReference type="Proteomes" id="UP000305929"/>
    </source>
</evidence>
<feature type="region of interest" description="Disordered" evidence="1">
    <location>
        <begin position="65"/>
        <end position="92"/>
    </location>
</feature>
<feature type="region of interest" description="Disordered" evidence="1">
    <location>
        <begin position="1"/>
        <end position="33"/>
    </location>
</feature>
<feature type="region of interest" description="Disordered" evidence="1">
    <location>
        <begin position="214"/>
        <end position="285"/>
    </location>
</feature>
<reference evidence="3 4" key="1">
    <citation type="submission" date="2019-04" db="EMBL/GenBank/DDBJ databases">
        <title>Streptomyces lasaliensis sp. nov., an Actinomycete isolated from soil which produces the polyether antibiotic lasalocid.</title>
        <authorList>
            <person name="Erwin G."/>
            <person name="Haber C."/>
        </authorList>
    </citation>
    <scope>NUCLEOTIDE SEQUENCE [LARGE SCALE GENOMIC DNA]</scope>
    <source>
        <strain evidence="3 4">X-537</strain>
    </source>
</reference>
<feature type="compositionally biased region" description="Gly residues" evidence="1">
    <location>
        <begin position="255"/>
        <end position="285"/>
    </location>
</feature>
<evidence type="ECO:0000313" key="3">
    <source>
        <dbReference type="EMBL" id="TKT02405.1"/>
    </source>
</evidence>
<feature type="compositionally biased region" description="Low complexity" evidence="1">
    <location>
        <begin position="119"/>
        <end position="147"/>
    </location>
</feature>
<comment type="caution">
    <text evidence="3">The sequence shown here is derived from an EMBL/GenBank/DDBJ whole genome shotgun (WGS) entry which is preliminary data.</text>
</comment>
<organism evidence="3 4">
    <name type="scientific">Streptomyces lasalocidi</name>
    <name type="common">Streptomyces lasaliensis</name>
    <dbReference type="NCBI Taxonomy" id="324833"/>
    <lineage>
        <taxon>Bacteria</taxon>
        <taxon>Bacillati</taxon>
        <taxon>Actinomycetota</taxon>
        <taxon>Actinomycetes</taxon>
        <taxon>Kitasatosporales</taxon>
        <taxon>Streptomycetaceae</taxon>
        <taxon>Streptomyces</taxon>
    </lineage>
</organism>
<feature type="compositionally biased region" description="Basic and acidic residues" evidence="1">
    <location>
        <begin position="1"/>
        <end position="15"/>
    </location>
</feature>
<sequence length="285" mass="27911">MGERQDDRGAADGRRRCVHPGATASGTPGTGDRAGLEELLALVLRGPGTGPAGDGEQRAVAAFRAARDAGAHRARTRRRDDWRQQGQRRTARSLRATLTVAVASLTLGGVAVAAIGTVGSSGDDISGARPTARPSASAAASGGHPTAEPAGPASAPVLPARPATAKETAARCRAYEKTGGEGGKAMTATAWQRLVAAAGGEDRVTAYCAHVTATASPPGRTARGNTATPGTAHAKAGDNGADASPGAAATNGSQGTQGKGQDGGQGNGQSEGQSSGGKTGGGKGP</sequence>
<keyword evidence="2" id="KW-0472">Membrane</keyword>
<evidence type="ECO:0000256" key="1">
    <source>
        <dbReference type="SAM" id="MobiDB-lite"/>
    </source>
</evidence>
<dbReference type="Proteomes" id="UP000305929">
    <property type="component" value="Unassembled WGS sequence"/>
</dbReference>
<dbReference type="EMBL" id="SZNQ01000001">
    <property type="protein sequence ID" value="TKT02405.1"/>
    <property type="molecule type" value="Genomic_DNA"/>
</dbReference>
<evidence type="ECO:0000256" key="2">
    <source>
        <dbReference type="SAM" id="Phobius"/>
    </source>
</evidence>
<feature type="compositionally biased region" description="Low complexity" evidence="1">
    <location>
        <begin position="20"/>
        <end position="31"/>
    </location>
</feature>
<gene>
    <name evidence="3" type="ORF">E4U91_21490</name>
</gene>
<keyword evidence="2" id="KW-0812">Transmembrane</keyword>